<proteinExistence type="predicted"/>
<dbReference type="Proteomes" id="UP000282529">
    <property type="component" value="Unassembled WGS sequence"/>
</dbReference>
<dbReference type="Pfam" id="PF20720">
    <property type="entry name" value="nSTAND3"/>
    <property type="match status" value="1"/>
</dbReference>
<name>A0A3N9PRN7_9BACL</name>
<dbReference type="AlphaFoldDB" id="A0A3N9PRN7"/>
<protein>
    <recommendedName>
        <fullName evidence="1">Novel STAND NTPase 3 domain-containing protein</fullName>
    </recommendedName>
</protein>
<sequence>MNWQMTEDRVRKLASFLWSSNAEPEHIAGVNIDCVIKIRSDYWILIEITQNETLGKLRDDLAKFSSVKPYLFSQGIYAECYFICEEEPAPSLKETGDSSKVEVLSINSFSKKFLNYDSYYYTRSQKKFGSAVDRKSGNNDERKYISIKYKLYKNGREFSIDEIVAMLKQNKRIILMGNYGTGKSRCIKEIFVKLNEKDITEIRYPLAINLRDNWGVKRGQEIIRRHFDDLGLSMYSENVIKIFEGESIIFLLDGFDEIGAQSWSDNVNKLKEIRAESLKGVKDLIRNTKGGLIITGREHYFNTSEEMFTCLGLNPKDTIIIECPDEFTELEMKEYLDSIVDNINVPTWMPKRALICQIISEFDSDYLKRLLNEPLGMIEFWRTLIDAICERESNINVSLDAITIKKVLIEIARMTRNKIQDVGPITINEMNKAFENVVGTPPVDESATMLQRLPALGRVGSESHDRQFIDKYILDGLRAEDIVENVTQQSEKLSDLSWSNPLSDFGLSFVANDILGDSGINRYKTFIRKAANWKNGILVGDVMASILLSEQNSMDFKYLSVDDSHISVVDLSDKLISNLSINSSIIDKLDITNCNVENVTIKNCIIKNLIGVSSEKGLPEWITGCEIESYETIHNVTRIKNANLSVEQRVFITIIKKIYFQPGAGRMEEALLRGLGSSADKKAANKIINMLLKENIIEMFKGNEGNVYTPVRKHTRRMDAIINSLTLSEDYLWKQLN</sequence>
<dbReference type="RefSeq" id="WP_124697969.1">
    <property type="nucleotide sequence ID" value="NZ_JBHUFE010000017.1"/>
</dbReference>
<dbReference type="OrthoDB" id="7873212at2"/>
<organism evidence="2 3">
    <name type="scientific">Paenibacillus rhizophilus</name>
    <dbReference type="NCBI Taxonomy" id="1850366"/>
    <lineage>
        <taxon>Bacteria</taxon>
        <taxon>Bacillati</taxon>
        <taxon>Bacillota</taxon>
        <taxon>Bacilli</taxon>
        <taxon>Bacillales</taxon>
        <taxon>Paenibacillaceae</taxon>
        <taxon>Paenibacillus</taxon>
    </lineage>
</organism>
<evidence type="ECO:0000259" key="1">
    <source>
        <dbReference type="Pfam" id="PF20720"/>
    </source>
</evidence>
<dbReference type="Gene3D" id="3.40.50.300">
    <property type="entry name" value="P-loop containing nucleotide triphosphate hydrolases"/>
    <property type="match status" value="1"/>
</dbReference>
<gene>
    <name evidence="2" type="ORF">EH198_23875</name>
</gene>
<keyword evidence="3" id="KW-1185">Reference proteome</keyword>
<evidence type="ECO:0000313" key="3">
    <source>
        <dbReference type="Proteomes" id="UP000282529"/>
    </source>
</evidence>
<accession>A0A3N9PRN7</accession>
<dbReference type="InterPro" id="IPR027417">
    <property type="entry name" value="P-loop_NTPase"/>
</dbReference>
<dbReference type="InterPro" id="IPR049050">
    <property type="entry name" value="nSTAND3"/>
</dbReference>
<feature type="domain" description="Novel STAND NTPase 3" evidence="1">
    <location>
        <begin position="160"/>
        <end position="336"/>
    </location>
</feature>
<evidence type="ECO:0000313" key="2">
    <source>
        <dbReference type="EMBL" id="RQW07906.1"/>
    </source>
</evidence>
<dbReference type="SUPFAM" id="SSF52540">
    <property type="entry name" value="P-loop containing nucleoside triphosphate hydrolases"/>
    <property type="match status" value="1"/>
</dbReference>
<dbReference type="EMBL" id="RQPI01000027">
    <property type="protein sequence ID" value="RQW07906.1"/>
    <property type="molecule type" value="Genomic_DNA"/>
</dbReference>
<reference evidence="2 3" key="1">
    <citation type="submission" date="2018-11" db="EMBL/GenBank/DDBJ databases">
        <title>Genome sequence of strain 7197.</title>
        <authorList>
            <person name="Gao J."/>
            <person name="Sun J."/>
        </authorList>
    </citation>
    <scope>NUCLEOTIDE SEQUENCE [LARGE SCALE GENOMIC DNA]</scope>
    <source>
        <strain evidence="2 3">7197</strain>
    </source>
</reference>
<comment type="caution">
    <text evidence="2">The sequence shown here is derived from an EMBL/GenBank/DDBJ whole genome shotgun (WGS) entry which is preliminary data.</text>
</comment>